<accession>A0A0U1Q2N3</accession>
<dbReference type="Pfam" id="PF21197">
    <property type="entry name" value="PgaA_barrel"/>
    <property type="match status" value="1"/>
</dbReference>
<dbReference type="InterPro" id="IPR011990">
    <property type="entry name" value="TPR-like_helical_dom_sf"/>
</dbReference>
<dbReference type="Pfam" id="PF14559">
    <property type="entry name" value="TPR_19"/>
    <property type="match status" value="1"/>
</dbReference>
<dbReference type="InterPro" id="IPR049003">
    <property type="entry name" value="PgaA_barrel"/>
</dbReference>
<gene>
    <name evidence="2" type="ORF">AAV94_03025</name>
</gene>
<dbReference type="RefSeq" id="WP_046740833.1">
    <property type="nucleotide sequence ID" value="NZ_LBNQ01000012.1"/>
</dbReference>
<dbReference type="SUPFAM" id="SSF48452">
    <property type="entry name" value="TPR-like"/>
    <property type="match status" value="2"/>
</dbReference>
<proteinExistence type="predicted"/>
<dbReference type="InterPro" id="IPR023870">
    <property type="entry name" value="PGA_export_porin_PgaA"/>
</dbReference>
<evidence type="ECO:0000259" key="1">
    <source>
        <dbReference type="Pfam" id="PF21197"/>
    </source>
</evidence>
<reference evidence="2 3" key="1">
    <citation type="submission" date="2015-05" db="EMBL/GenBank/DDBJ databases">
        <title>Draft genome sequence of Lampropedia sp. CT6, isolated from the microbial mat of a hot water spring, located at Manikaran, India.</title>
        <authorList>
            <person name="Tripathi C."/>
            <person name="Rani P."/>
            <person name="Mahato N.K."/>
            <person name="Lal R."/>
        </authorList>
    </citation>
    <scope>NUCLEOTIDE SEQUENCE [LARGE SCALE GENOMIC DNA]</scope>
    <source>
        <strain evidence="2 3">CT6</strain>
    </source>
</reference>
<feature type="domain" description="PgaA membrane beta barrel" evidence="1">
    <location>
        <begin position="556"/>
        <end position="834"/>
    </location>
</feature>
<sequence>MDRAALEGVWSSRTSACGRAAVLLGLLVSLAFSPARADDYEQRIARARQGDYAQALAAFAQDAAQGAMSARQVNDWLLISSWAQRDGQVLDIYRRYRTQVPVSSGALGAVARALRNTGEWGAAAQLYQQLLAREPDQPDWHLGAVYALADAGQFMDAQAVLERFRQRFAQRKVEGLLAQSYLLRAQRRSYAALDAADRALRAAPQSAAAKDAYLASLTEAGVPLPALHMLHEEAVAAQSPSARVRRLQLDRLAEMVRVSFTPSRAETERLEVGQRAVAHYDALLRDWDAQLTQAPHDVQLAADVRRARIDRLGAYWTARRLPALLQEYEALRAQDSYIPDYALAWVGSALLETRQPERAREIFAELLERPDQDEEVVELARSGLFYALTESESIKQARGVARQDAQQTPPQRWVPGSSAAVPSDQWAQARRNDALAEYFSDRLDAAQAELEGMLALGPGDQNTRIALASVYRDRGWPRRAADELRIAQSNDDPLGDRLLLAQASVAMDLQDWRTAEALTLNLYQRFPEEDWAQRALRSWQISRRPELQFEAGWRDSDGVSAIGEGGMDYSVVVYSAPLSYDWRLFAGMRHGSGTFPEGKGHYNQWRAGLEWRHHDTHAEFELASLRSGGQSHAGLRVLARQQLNDHWQVQGSWSLNSVGTPLRALRSGITADEGQLQLQWRAHESRSWQLGINTLHYDDGNRYTGLQLTGQERLLTRAHWHLDGGLDLATGRNTSPGGPYFAPRRDRSILPSLTLRHILHRRYERVWSQEIQVAIGRYWQQDYGSGAIEQLRYGQQLVLDEATDIGFQTGVQWRPYDGERERELFFSIDFTHRF</sequence>
<dbReference type="AlphaFoldDB" id="A0A0U1Q2N3"/>
<evidence type="ECO:0000313" key="3">
    <source>
        <dbReference type="Proteomes" id="UP000050580"/>
    </source>
</evidence>
<protein>
    <recommendedName>
        <fullName evidence="1">PgaA membrane beta barrel domain-containing protein</fullName>
    </recommendedName>
</protein>
<dbReference type="Proteomes" id="UP000050580">
    <property type="component" value="Unassembled WGS sequence"/>
</dbReference>
<dbReference type="GO" id="GO:1901515">
    <property type="term" value="F:poly-beta-1,6-N-acetyl-D-glucosamine transmembrane transporter activity"/>
    <property type="evidence" value="ECO:0007669"/>
    <property type="project" value="InterPro"/>
</dbReference>
<dbReference type="NCBIfam" id="TIGR03939">
    <property type="entry name" value="PGA_TPR_OMP"/>
    <property type="match status" value="1"/>
</dbReference>
<keyword evidence="3" id="KW-1185">Reference proteome</keyword>
<dbReference type="EMBL" id="LBNQ01000012">
    <property type="protein sequence ID" value="KKW68905.1"/>
    <property type="molecule type" value="Genomic_DNA"/>
</dbReference>
<evidence type="ECO:0000313" key="2">
    <source>
        <dbReference type="EMBL" id="KKW68905.1"/>
    </source>
</evidence>
<name>A0A0U1Q2N3_9BURK</name>
<dbReference type="Gene3D" id="1.25.40.10">
    <property type="entry name" value="Tetratricopeptide repeat domain"/>
    <property type="match status" value="2"/>
</dbReference>
<dbReference type="STRING" id="1610491.AAV94_03025"/>
<organism evidence="2 3">
    <name type="scientific">Lampropedia cohaerens</name>
    <dbReference type="NCBI Taxonomy" id="1610491"/>
    <lineage>
        <taxon>Bacteria</taxon>
        <taxon>Pseudomonadati</taxon>
        <taxon>Pseudomonadota</taxon>
        <taxon>Betaproteobacteria</taxon>
        <taxon>Burkholderiales</taxon>
        <taxon>Comamonadaceae</taxon>
        <taxon>Lampropedia</taxon>
    </lineage>
</organism>
<comment type="caution">
    <text evidence="2">The sequence shown here is derived from an EMBL/GenBank/DDBJ whole genome shotgun (WGS) entry which is preliminary data.</text>
</comment>